<evidence type="ECO:0008006" key="8">
    <source>
        <dbReference type="Google" id="ProtNLM"/>
    </source>
</evidence>
<evidence type="ECO:0000256" key="3">
    <source>
        <dbReference type="ARBA" id="ARBA00022989"/>
    </source>
</evidence>
<evidence type="ECO:0000256" key="5">
    <source>
        <dbReference type="SAM" id="Phobius"/>
    </source>
</evidence>
<keyword evidence="4 5" id="KW-0472">Membrane</keyword>
<keyword evidence="2 5" id="KW-0812">Transmembrane</keyword>
<dbReference type="AlphaFoldDB" id="A0A6A4I2E4"/>
<dbReference type="CDD" id="cd13965">
    <property type="entry name" value="PT_UbiA_3"/>
    <property type="match status" value="1"/>
</dbReference>
<keyword evidence="3 5" id="KW-1133">Transmembrane helix</keyword>
<dbReference type="Proteomes" id="UP000799118">
    <property type="component" value="Unassembled WGS sequence"/>
</dbReference>
<evidence type="ECO:0000256" key="4">
    <source>
        <dbReference type="ARBA" id="ARBA00023136"/>
    </source>
</evidence>
<gene>
    <name evidence="6" type="ORF">BT96DRAFT_815224</name>
</gene>
<reference evidence="6" key="1">
    <citation type="journal article" date="2019" name="Environ. Microbiol.">
        <title>Fungal ecological strategies reflected in gene transcription - a case study of two litter decomposers.</title>
        <authorList>
            <person name="Barbi F."/>
            <person name="Kohler A."/>
            <person name="Barry K."/>
            <person name="Baskaran P."/>
            <person name="Daum C."/>
            <person name="Fauchery L."/>
            <person name="Ihrmark K."/>
            <person name="Kuo A."/>
            <person name="LaButti K."/>
            <person name="Lipzen A."/>
            <person name="Morin E."/>
            <person name="Grigoriev I.V."/>
            <person name="Henrissat B."/>
            <person name="Lindahl B."/>
            <person name="Martin F."/>
        </authorList>
    </citation>
    <scope>NUCLEOTIDE SEQUENCE</scope>
    <source>
        <strain evidence="6">JB14</strain>
    </source>
</reference>
<feature type="transmembrane region" description="Helical" evidence="5">
    <location>
        <begin position="132"/>
        <end position="154"/>
    </location>
</feature>
<dbReference type="InterPro" id="IPR044878">
    <property type="entry name" value="UbiA_sf"/>
</dbReference>
<dbReference type="OrthoDB" id="434972at2759"/>
<accession>A0A6A4I2E4</accession>
<dbReference type="Pfam" id="PF01040">
    <property type="entry name" value="UbiA"/>
    <property type="match status" value="1"/>
</dbReference>
<dbReference type="PANTHER" id="PTHR42723">
    <property type="entry name" value="CHLOROPHYLL SYNTHASE"/>
    <property type="match status" value="1"/>
</dbReference>
<dbReference type="InterPro" id="IPR000537">
    <property type="entry name" value="UbiA_prenyltransferase"/>
</dbReference>
<dbReference type="GO" id="GO:0016765">
    <property type="term" value="F:transferase activity, transferring alkyl or aryl (other than methyl) groups"/>
    <property type="evidence" value="ECO:0007669"/>
    <property type="project" value="InterPro"/>
</dbReference>
<keyword evidence="7" id="KW-1185">Reference proteome</keyword>
<name>A0A6A4I2E4_9AGAR</name>
<dbReference type="Gene3D" id="1.10.357.140">
    <property type="entry name" value="UbiA prenyltransferase"/>
    <property type="match status" value="1"/>
</dbReference>
<organism evidence="6 7">
    <name type="scientific">Gymnopus androsaceus JB14</name>
    <dbReference type="NCBI Taxonomy" id="1447944"/>
    <lineage>
        <taxon>Eukaryota</taxon>
        <taxon>Fungi</taxon>
        <taxon>Dikarya</taxon>
        <taxon>Basidiomycota</taxon>
        <taxon>Agaricomycotina</taxon>
        <taxon>Agaricomycetes</taxon>
        <taxon>Agaricomycetidae</taxon>
        <taxon>Agaricales</taxon>
        <taxon>Marasmiineae</taxon>
        <taxon>Omphalotaceae</taxon>
        <taxon>Gymnopus</taxon>
    </lineage>
</organism>
<dbReference type="EMBL" id="ML769426">
    <property type="protein sequence ID" value="KAE9403357.1"/>
    <property type="molecule type" value="Genomic_DNA"/>
</dbReference>
<protein>
    <recommendedName>
        <fullName evidence="8">UbiA prenyltransferase</fullName>
    </recommendedName>
</protein>
<evidence type="ECO:0000313" key="7">
    <source>
        <dbReference type="Proteomes" id="UP000799118"/>
    </source>
</evidence>
<dbReference type="InterPro" id="IPR050475">
    <property type="entry name" value="Prenyltransferase_related"/>
</dbReference>
<sequence length="276" mass="31031">MSILSVCYTLILFVRSDIKTILLPVSLFTLITAGRPWDPVGAANASLWLLVHLLQFNFSNQLVALEEDICNKPYRPLPSRRITVETVDHLRIGAKFVCLVLSYGHGHKVFYTSSTLIVLCMLYNEADGARFVIARTILNAFGVSLYFMGTILVFDNHRDSHTTAVQAILVNAGVLATTLHAQDFRDIKGDLQSGRNTIPISQPILSRYSILVGLIFWAKVFNVQWSFGPIADGLFIFFSFWVGIRYCLLTSVRDDTLSYRWYNVCLEPSCPVLGKN</sequence>
<evidence type="ECO:0000256" key="1">
    <source>
        <dbReference type="ARBA" id="ARBA00004141"/>
    </source>
</evidence>
<comment type="subcellular location">
    <subcellularLocation>
        <location evidence="1">Membrane</location>
        <topology evidence="1">Multi-pass membrane protein</topology>
    </subcellularLocation>
</comment>
<evidence type="ECO:0000256" key="2">
    <source>
        <dbReference type="ARBA" id="ARBA00022692"/>
    </source>
</evidence>
<dbReference type="GO" id="GO:0016020">
    <property type="term" value="C:membrane"/>
    <property type="evidence" value="ECO:0007669"/>
    <property type="project" value="UniProtKB-SubCell"/>
</dbReference>
<evidence type="ECO:0000313" key="6">
    <source>
        <dbReference type="EMBL" id="KAE9403357.1"/>
    </source>
</evidence>
<proteinExistence type="predicted"/>
<feature type="transmembrane region" description="Helical" evidence="5">
    <location>
        <begin position="233"/>
        <end position="252"/>
    </location>
</feature>
<dbReference type="PANTHER" id="PTHR42723:SF1">
    <property type="entry name" value="CHLOROPHYLL SYNTHASE, CHLOROPLASTIC"/>
    <property type="match status" value="1"/>
</dbReference>